<evidence type="ECO:0000256" key="1">
    <source>
        <dbReference type="SAM" id="MobiDB-lite"/>
    </source>
</evidence>
<dbReference type="EMBL" id="VSSQ01000174">
    <property type="protein sequence ID" value="MPL83309.1"/>
    <property type="molecule type" value="Genomic_DNA"/>
</dbReference>
<protein>
    <submittedName>
        <fullName evidence="2">Uncharacterized protein</fullName>
    </submittedName>
</protein>
<feature type="compositionally biased region" description="Polar residues" evidence="1">
    <location>
        <begin position="93"/>
        <end position="107"/>
    </location>
</feature>
<reference evidence="2" key="1">
    <citation type="submission" date="2019-08" db="EMBL/GenBank/DDBJ databases">
        <authorList>
            <person name="Kucharzyk K."/>
            <person name="Murdoch R.W."/>
            <person name="Higgins S."/>
            <person name="Loffler F."/>
        </authorList>
    </citation>
    <scope>NUCLEOTIDE SEQUENCE</scope>
</reference>
<accession>A0A644UW49</accession>
<name>A0A644UW49_9ZZZZ</name>
<feature type="region of interest" description="Disordered" evidence="1">
    <location>
        <begin position="63"/>
        <end position="113"/>
    </location>
</feature>
<feature type="region of interest" description="Disordered" evidence="1">
    <location>
        <begin position="141"/>
        <end position="188"/>
    </location>
</feature>
<comment type="caution">
    <text evidence="2">The sequence shown here is derived from an EMBL/GenBank/DDBJ whole genome shotgun (WGS) entry which is preliminary data.</text>
</comment>
<proteinExistence type="predicted"/>
<feature type="compositionally biased region" description="Basic and acidic residues" evidence="1">
    <location>
        <begin position="168"/>
        <end position="188"/>
    </location>
</feature>
<organism evidence="2">
    <name type="scientific">bioreactor metagenome</name>
    <dbReference type="NCBI Taxonomy" id="1076179"/>
    <lineage>
        <taxon>unclassified sequences</taxon>
        <taxon>metagenomes</taxon>
        <taxon>ecological metagenomes</taxon>
    </lineage>
</organism>
<sequence>MYIPYNRGIIKLARKKEFDPLGGSISSEKPKKTRKENSILGSKEYTGSSSVYDEADHALLSDNGTDALTADGSSDKPKKRGFLSGIFGPGKSSRASDLSKRSGQSADFPTKDYAHIHEGEKYYQEITDIHEDDIFEKEPLEINGEKVTGPKPIQDPKLSKSYLAIEDPSERRRSEEEEEEKSAHFSLEEKPISKKQTVKYHPNVCYLCGADTSTPHQQFRFGKEADPENTVPLCKTCMHAVTMLMKYKDPADEREIKSEWRFLAPGLNENRADEIIREGRSRN</sequence>
<evidence type="ECO:0000313" key="2">
    <source>
        <dbReference type="EMBL" id="MPL83309.1"/>
    </source>
</evidence>
<feature type="region of interest" description="Disordered" evidence="1">
    <location>
        <begin position="20"/>
        <end position="47"/>
    </location>
</feature>
<dbReference type="AlphaFoldDB" id="A0A644UW49"/>
<gene>
    <name evidence="2" type="ORF">SDC9_29262</name>
</gene>